<accession>D5EE21</accession>
<proteinExistence type="inferred from homology"/>
<reference evidence="2 3" key="1">
    <citation type="journal article" date="2010" name="Stand. Genomic Sci.">
        <title>Complete genome sequence of Aminobacterium colombiense type strain (ALA-1).</title>
        <authorList>
            <person name="Chertkov O."/>
            <person name="Sikorski J."/>
            <person name="Brambilla E."/>
            <person name="Lapidus A."/>
            <person name="Copeland A."/>
            <person name="Glavina Del Rio T."/>
            <person name="Nolan M."/>
            <person name="Lucas S."/>
            <person name="Tice H."/>
            <person name="Cheng J.F."/>
            <person name="Han C."/>
            <person name="Detter J.C."/>
            <person name="Bruce D."/>
            <person name="Tapia R."/>
            <person name="Goodwin L."/>
            <person name="Pitluck S."/>
            <person name="Liolios K."/>
            <person name="Ivanova N."/>
            <person name="Mavromatis K."/>
            <person name="Ovchinnikova G."/>
            <person name="Pati A."/>
            <person name="Chen A."/>
            <person name="Palaniappan K."/>
            <person name="Land M."/>
            <person name="Hauser L."/>
            <person name="Chang Y.J."/>
            <person name="Jeffries C.D."/>
            <person name="Spring S."/>
            <person name="Rohde M."/>
            <person name="Goker M."/>
            <person name="Bristow J."/>
            <person name="Eisen J.A."/>
            <person name="Markowitz V."/>
            <person name="Hugenholtz P."/>
            <person name="Kyrpides N.C."/>
            <person name="Klenk H.P."/>
        </authorList>
    </citation>
    <scope>NUCLEOTIDE SEQUENCE [LARGE SCALE GENOMIC DNA]</scope>
    <source>
        <strain evidence="3">DSM 12261 / ALA-1</strain>
    </source>
</reference>
<sequence length="212" mass="23859">MGRNLKRWVEHFLWPVECPVCGRIASTGCLSCLENLIHNPIIRELGGDLTLMSGSTHHDTCRDLVLRLKYRGYGQLGVVMGQALAKVLPPVDCDALVPIPLHKQSRRPWNQAKLIAKGIAMEWRVPVVELLVWNPKAGFQTSYSSIERRLMAENALVFKGVRRGRQQVRAVVLIDDVSTTGTTLRRAACTLSEHSISVKKAITWSTSLRYYR</sequence>
<dbReference type="PANTHER" id="PTHR47505">
    <property type="entry name" value="DNA UTILIZATION PROTEIN YHGH"/>
    <property type="match status" value="1"/>
</dbReference>
<dbReference type="AlphaFoldDB" id="D5EE21"/>
<dbReference type="EMBL" id="CP001997">
    <property type="protein sequence ID" value="ADE56803.1"/>
    <property type="molecule type" value="Genomic_DNA"/>
</dbReference>
<dbReference type="HOGENOM" id="CLU_054549_3_1_0"/>
<keyword evidence="3" id="KW-1185">Reference proteome</keyword>
<comment type="similarity">
    <text evidence="1">Belongs to the ComF/GntX family.</text>
</comment>
<dbReference type="InterPro" id="IPR029057">
    <property type="entry name" value="PRTase-like"/>
</dbReference>
<gene>
    <name evidence="2" type="ordered locus">Amico_0668</name>
</gene>
<evidence type="ECO:0000256" key="1">
    <source>
        <dbReference type="ARBA" id="ARBA00008007"/>
    </source>
</evidence>
<dbReference type="CDD" id="cd06223">
    <property type="entry name" value="PRTases_typeI"/>
    <property type="match status" value="1"/>
</dbReference>
<protein>
    <submittedName>
        <fullName evidence="2">Amidophosphoribosyltransferase-like protein</fullName>
    </submittedName>
</protein>
<dbReference type="SUPFAM" id="SSF53271">
    <property type="entry name" value="PRTase-like"/>
    <property type="match status" value="1"/>
</dbReference>
<evidence type="ECO:0000313" key="2">
    <source>
        <dbReference type="EMBL" id="ADE56803.1"/>
    </source>
</evidence>
<dbReference type="Gene3D" id="3.40.50.2020">
    <property type="match status" value="1"/>
</dbReference>
<keyword evidence="2" id="KW-0808">Transferase</keyword>
<dbReference type="eggNOG" id="COG1040">
    <property type="taxonomic scope" value="Bacteria"/>
</dbReference>
<evidence type="ECO:0000313" key="3">
    <source>
        <dbReference type="Proteomes" id="UP000002366"/>
    </source>
</evidence>
<dbReference type="KEGG" id="aco:Amico_0668"/>
<dbReference type="PANTHER" id="PTHR47505:SF1">
    <property type="entry name" value="DNA UTILIZATION PROTEIN YHGH"/>
    <property type="match status" value="1"/>
</dbReference>
<keyword evidence="2" id="KW-0328">Glycosyltransferase</keyword>
<dbReference type="Proteomes" id="UP000002366">
    <property type="component" value="Chromosome"/>
</dbReference>
<name>D5EE21_AMICL</name>
<dbReference type="STRING" id="572547.Amico_0668"/>
<organism evidence="2 3">
    <name type="scientific">Aminobacterium colombiense (strain DSM 12261 / ALA-1)</name>
    <dbReference type="NCBI Taxonomy" id="572547"/>
    <lineage>
        <taxon>Bacteria</taxon>
        <taxon>Thermotogati</taxon>
        <taxon>Synergistota</taxon>
        <taxon>Synergistia</taxon>
        <taxon>Synergistales</taxon>
        <taxon>Aminobacteriaceae</taxon>
        <taxon>Aminobacterium</taxon>
    </lineage>
</organism>
<dbReference type="GO" id="GO:0016757">
    <property type="term" value="F:glycosyltransferase activity"/>
    <property type="evidence" value="ECO:0007669"/>
    <property type="project" value="UniProtKB-KW"/>
</dbReference>
<dbReference type="InterPro" id="IPR051910">
    <property type="entry name" value="ComF/GntX_DNA_util-trans"/>
</dbReference>
<dbReference type="InterPro" id="IPR000836">
    <property type="entry name" value="PRTase_dom"/>
</dbReference>